<keyword evidence="2" id="KW-1185">Reference proteome</keyword>
<proteinExistence type="predicted"/>
<evidence type="ECO:0000313" key="2">
    <source>
        <dbReference type="Proteomes" id="UP000054007"/>
    </source>
</evidence>
<evidence type="ECO:0000313" key="1">
    <source>
        <dbReference type="EMBL" id="KIY63009.1"/>
    </source>
</evidence>
<dbReference type="OrthoDB" id="3364132at2759"/>
<organism evidence="1 2">
    <name type="scientific">Cylindrobasidium torrendii FP15055 ss-10</name>
    <dbReference type="NCBI Taxonomy" id="1314674"/>
    <lineage>
        <taxon>Eukaryota</taxon>
        <taxon>Fungi</taxon>
        <taxon>Dikarya</taxon>
        <taxon>Basidiomycota</taxon>
        <taxon>Agaricomycotina</taxon>
        <taxon>Agaricomycetes</taxon>
        <taxon>Agaricomycetidae</taxon>
        <taxon>Agaricales</taxon>
        <taxon>Marasmiineae</taxon>
        <taxon>Physalacriaceae</taxon>
        <taxon>Cylindrobasidium</taxon>
    </lineage>
</organism>
<gene>
    <name evidence="1" type="ORF">CYLTODRAFT_414342</name>
</gene>
<reference evidence="1 2" key="1">
    <citation type="journal article" date="2015" name="Fungal Genet. Biol.">
        <title>Evolution of novel wood decay mechanisms in Agaricales revealed by the genome sequences of Fistulina hepatica and Cylindrobasidium torrendii.</title>
        <authorList>
            <person name="Floudas D."/>
            <person name="Held B.W."/>
            <person name="Riley R."/>
            <person name="Nagy L.G."/>
            <person name="Koehler G."/>
            <person name="Ransdell A.S."/>
            <person name="Younus H."/>
            <person name="Chow J."/>
            <person name="Chiniquy J."/>
            <person name="Lipzen A."/>
            <person name="Tritt A."/>
            <person name="Sun H."/>
            <person name="Haridas S."/>
            <person name="LaButti K."/>
            <person name="Ohm R.A."/>
            <person name="Kues U."/>
            <person name="Blanchette R.A."/>
            <person name="Grigoriev I.V."/>
            <person name="Minto R.E."/>
            <person name="Hibbett D.S."/>
        </authorList>
    </citation>
    <scope>NUCLEOTIDE SEQUENCE [LARGE SCALE GENOMIC DNA]</scope>
    <source>
        <strain evidence="1 2">FP15055 ss-10</strain>
    </source>
</reference>
<dbReference type="EMBL" id="KN880729">
    <property type="protein sequence ID" value="KIY63009.1"/>
    <property type="molecule type" value="Genomic_DNA"/>
</dbReference>
<dbReference type="AlphaFoldDB" id="A0A0D7AYN7"/>
<name>A0A0D7AYN7_9AGAR</name>
<protein>
    <submittedName>
        <fullName evidence="1">Uncharacterized protein</fullName>
    </submittedName>
</protein>
<sequence length="312" mass="35242">MVCLGNISARVVVDGVGLPEYAPRYDAERRELSCWIPSEPGKEFKVFLKRKNCDYHGSASFSVNGVVIRRQLSWRGEDSVFACDFMRTRTNSERPLLFSRMPLPDSAAHLNTPLLSPQHGDIRIRHGEVHQAGRMECHQPNPYFPLGMARDAQKPAPHFTQLGQQRGISNYAPSVYNESHIEHLITVIFRYRPLVELQASGIAPRFPSGPLSIPLPMKTVNNVPLSRKRKASSADLDSEGTDLEELEMELEVKRLELRIAWLLKQKRKKARLDITLQVHAETSPKVRVKAERGQRTLIAAGKGTPAIKKERL</sequence>
<dbReference type="Proteomes" id="UP000054007">
    <property type="component" value="Unassembled WGS sequence"/>
</dbReference>
<accession>A0A0D7AYN7</accession>